<dbReference type="GeneID" id="27346235"/>
<dbReference type="VEuPathDB" id="FungiDB:PV07_07041"/>
<feature type="compositionally biased region" description="Basic and acidic residues" evidence="1">
    <location>
        <begin position="175"/>
        <end position="190"/>
    </location>
</feature>
<evidence type="ECO:0000259" key="2">
    <source>
        <dbReference type="Pfam" id="PF22980"/>
    </source>
</evidence>
<accession>A0A0D2CUH2</accession>
<proteinExistence type="predicted"/>
<reference evidence="3 4" key="1">
    <citation type="submission" date="2015-01" db="EMBL/GenBank/DDBJ databases">
        <title>The Genome Sequence of Cladophialophora immunda CBS83496.</title>
        <authorList>
            <consortium name="The Broad Institute Genomics Platform"/>
            <person name="Cuomo C."/>
            <person name="de Hoog S."/>
            <person name="Gorbushina A."/>
            <person name="Stielow B."/>
            <person name="Teixiera M."/>
            <person name="Abouelleil A."/>
            <person name="Chapman S.B."/>
            <person name="Priest M."/>
            <person name="Young S.K."/>
            <person name="Wortman J."/>
            <person name="Nusbaum C."/>
            <person name="Birren B."/>
        </authorList>
    </citation>
    <scope>NUCLEOTIDE SEQUENCE [LARGE SCALE GENOMIC DNA]</scope>
    <source>
        <strain evidence="3 4">CBS 83496</strain>
    </source>
</reference>
<evidence type="ECO:0000256" key="1">
    <source>
        <dbReference type="SAM" id="MobiDB-lite"/>
    </source>
</evidence>
<organism evidence="3 4">
    <name type="scientific">Cladophialophora immunda</name>
    <dbReference type="NCBI Taxonomy" id="569365"/>
    <lineage>
        <taxon>Eukaryota</taxon>
        <taxon>Fungi</taxon>
        <taxon>Dikarya</taxon>
        <taxon>Ascomycota</taxon>
        <taxon>Pezizomycotina</taxon>
        <taxon>Eurotiomycetes</taxon>
        <taxon>Chaetothyriomycetidae</taxon>
        <taxon>Chaetothyriales</taxon>
        <taxon>Herpotrichiellaceae</taxon>
        <taxon>Cladophialophora</taxon>
    </lineage>
</organism>
<sequence length="213" mass="22289">MSPIAGNEAFLAACIKYAKEKVTVDFEALANELKMSKGGAANKFRAIMKQLEEDGAAWTTKDDKAEPQAAAATGGKRKATAKKGAPNKSLARITPKTKDEITSSETDETDNEPPKKKARGKATKTNAAKLAEGAEIDNDADVATTLAKKSKGKGVKKVNPATPDEGSLGDDEATPGDHEAAKYAVKKDVSTSKMVKAAAAISKTDTVPPQDDN</sequence>
<evidence type="ECO:0000313" key="4">
    <source>
        <dbReference type="Proteomes" id="UP000054466"/>
    </source>
</evidence>
<dbReference type="InterPro" id="IPR054505">
    <property type="entry name" value="Myb_DNA-bind_8"/>
</dbReference>
<name>A0A0D2CUH2_9EURO</name>
<protein>
    <recommendedName>
        <fullName evidence="2">Myb-like DNA-binding domain-containing protein</fullName>
    </recommendedName>
</protein>
<dbReference type="HOGENOM" id="CLU_090371_0_0_1"/>
<dbReference type="STRING" id="569365.A0A0D2CUH2"/>
<evidence type="ECO:0000313" key="3">
    <source>
        <dbReference type="EMBL" id="KIW27289.1"/>
    </source>
</evidence>
<dbReference type="Proteomes" id="UP000054466">
    <property type="component" value="Unassembled WGS sequence"/>
</dbReference>
<dbReference type="AlphaFoldDB" id="A0A0D2CUH2"/>
<keyword evidence="4" id="KW-1185">Reference proteome</keyword>
<dbReference type="OrthoDB" id="4151130at2759"/>
<feature type="region of interest" description="Disordered" evidence="1">
    <location>
        <begin position="56"/>
        <end position="213"/>
    </location>
</feature>
<dbReference type="Pfam" id="PF22980">
    <property type="entry name" value="Myb_DNA-bind_8"/>
    <property type="match status" value="1"/>
</dbReference>
<dbReference type="RefSeq" id="XP_016247505.1">
    <property type="nucleotide sequence ID" value="XM_016394086.1"/>
</dbReference>
<feature type="domain" description="Myb-like DNA-binding" evidence="2">
    <location>
        <begin position="7"/>
        <end position="52"/>
    </location>
</feature>
<gene>
    <name evidence="3" type="ORF">PV07_07041</name>
</gene>
<dbReference type="EMBL" id="KN847043">
    <property type="protein sequence ID" value="KIW27289.1"/>
    <property type="molecule type" value="Genomic_DNA"/>
</dbReference>